<dbReference type="Proteomes" id="UP000266340">
    <property type="component" value="Unassembled WGS sequence"/>
</dbReference>
<feature type="transmembrane region" description="Helical" evidence="8">
    <location>
        <begin position="216"/>
        <end position="239"/>
    </location>
</feature>
<feature type="transmembrane region" description="Helical" evidence="8">
    <location>
        <begin position="74"/>
        <end position="96"/>
    </location>
</feature>
<evidence type="ECO:0000256" key="4">
    <source>
        <dbReference type="ARBA" id="ARBA00022544"/>
    </source>
</evidence>
<dbReference type="PANTHER" id="PTHR34975:SF2">
    <property type="entry name" value="SPORE GERMINATION PROTEIN A2"/>
    <property type="match status" value="1"/>
</dbReference>
<keyword evidence="3" id="KW-0813">Transport</keyword>
<evidence type="ECO:0000256" key="7">
    <source>
        <dbReference type="ARBA" id="ARBA00023136"/>
    </source>
</evidence>
<evidence type="ECO:0000256" key="2">
    <source>
        <dbReference type="ARBA" id="ARBA00007998"/>
    </source>
</evidence>
<evidence type="ECO:0000313" key="9">
    <source>
        <dbReference type="EMBL" id="RIE02649.1"/>
    </source>
</evidence>
<dbReference type="AlphaFoldDB" id="A0A398CN25"/>
<keyword evidence="6 8" id="KW-1133">Transmembrane helix</keyword>
<dbReference type="InterPro" id="IPR004761">
    <property type="entry name" value="Spore_GerAB"/>
</dbReference>
<organism evidence="9 10">
    <name type="scientific">Cohnella faecalis</name>
    <dbReference type="NCBI Taxonomy" id="2315694"/>
    <lineage>
        <taxon>Bacteria</taxon>
        <taxon>Bacillati</taxon>
        <taxon>Bacillota</taxon>
        <taxon>Bacilli</taxon>
        <taxon>Bacillales</taxon>
        <taxon>Paenibacillaceae</taxon>
        <taxon>Cohnella</taxon>
    </lineage>
</organism>
<gene>
    <name evidence="9" type="ORF">D3H35_18395</name>
</gene>
<dbReference type="EMBL" id="QXJM01000039">
    <property type="protein sequence ID" value="RIE02649.1"/>
    <property type="molecule type" value="Genomic_DNA"/>
</dbReference>
<dbReference type="GO" id="GO:0016020">
    <property type="term" value="C:membrane"/>
    <property type="evidence" value="ECO:0007669"/>
    <property type="project" value="UniProtKB-SubCell"/>
</dbReference>
<dbReference type="RefSeq" id="WP_119150686.1">
    <property type="nucleotide sequence ID" value="NZ_JBHSOV010000059.1"/>
</dbReference>
<feature type="transmembrane region" description="Helical" evidence="8">
    <location>
        <begin position="268"/>
        <end position="288"/>
    </location>
</feature>
<evidence type="ECO:0000256" key="8">
    <source>
        <dbReference type="SAM" id="Phobius"/>
    </source>
</evidence>
<keyword evidence="4" id="KW-0309">Germination</keyword>
<feature type="transmembrane region" description="Helical" evidence="8">
    <location>
        <begin position="44"/>
        <end position="62"/>
    </location>
</feature>
<keyword evidence="10" id="KW-1185">Reference proteome</keyword>
<accession>A0A398CN25</accession>
<comment type="similarity">
    <text evidence="2">Belongs to the amino acid-polyamine-organocation (APC) superfamily. Spore germination protein (SGP) (TC 2.A.3.9) family.</text>
</comment>
<proteinExistence type="inferred from homology"/>
<feature type="transmembrane region" description="Helical" evidence="8">
    <location>
        <begin position="300"/>
        <end position="319"/>
    </location>
</feature>
<evidence type="ECO:0000313" key="10">
    <source>
        <dbReference type="Proteomes" id="UP000266340"/>
    </source>
</evidence>
<feature type="transmembrane region" description="Helical" evidence="8">
    <location>
        <begin position="184"/>
        <end position="204"/>
    </location>
</feature>
<comment type="subcellular location">
    <subcellularLocation>
        <location evidence="1">Membrane</location>
        <topology evidence="1">Multi-pass membrane protein</topology>
    </subcellularLocation>
</comment>
<keyword evidence="5 8" id="KW-0812">Transmembrane</keyword>
<keyword evidence="7 8" id="KW-0472">Membrane</keyword>
<dbReference type="PANTHER" id="PTHR34975">
    <property type="entry name" value="SPORE GERMINATION PROTEIN A2"/>
    <property type="match status" value="1"/>
</dbReference>
<feature type="transmembrane region" description="Helical" evidence="8">
    <location>
        <begin position="116"/>
        <end position="135"/>
    </location>
</feature>
<reference evidence="9 10" key="1">
    <citation type="submission" date="2018-09" db="EMBL/GenBank/DDBJ databases">
        <title>Cohnella cavernae sp. nov., isolated from a karst cave.</title>
        <authorList>
            <person name="Zhu H."/>
        </authorList>
    </citation>
    <scope>NUCLEOTIDE SEQUENCE [LARGE SCALE GENOMIC DNA]</scope>
    <source>
        <strain evidence="9 10">K2E09-144</strain>
    </source>
</reference>
<evidence type="ECO:0000256" key="3">
    <source>
        <dbReference type="ARBA" id="ARBA00022448"/>
    </source>
</evidence>
<feature type="transmembrane region" description="Helical" evidence="8">
    <location>
        <begin position="339"/>
        <end position="356"/>
    </location>
</feature>
<dbReference type="OrthoDB" id="2078716at2"/>
<evidence type="ECO:0000256" key="6">
    <source>
        <dbReference type="ARBA" id="ARBA00022989"/>
    </source>
</evidence>
<evidence type="ECO:0000256" key="1">
    <source>
        <dbReference type="ARBA" id="ARBA00004141"/>
    </source>
</evidence>
<name>A0A398CN25_9BACL</name>
<evidence type="ECO:0000256" key="5">
    <source>
        <dbReference type="ARBA" id="ARBA00022692"/>
    </source>
</evidence>
<comment type="caution">
    <text evidence="9">The sequence shown here is derived from an EMBL/GenBank/DDBJ whole genome shotgun (WGS) entry which is preliminary data.</text>
</comment>
<dbReference type="NCBIfam" id="TIGR00912">
    <property type="entry name" value="2A0309"/>
    <property type="match status" value="1"/>
</dbReference>
<protein>
    <submittedName>
        <fullName evidence="9">Spore gernimation protein</fullName>
    </submittedName>
</protein>
<sequence>MKQDNGAISAMQMAFMMYPTVLASGFLALPTITAQYAFNDLWLTPIFASFAGFLTLFIALRLHKLYPGQTVIEYSVKIVGNIPGKLIGIVFFVYFIHETGVILRQYGDFVVGNFLFKTPILIVMSSTMLLSAIAVRGGAELLARSAMIFTPLFICPMLFLLMLIPDLDVQHLFPILERGLVPVLKGTLTPQAWACEYFIVTFFLPCLSNPYNGGKWGALSLTAVMISMLYVDFLVLFLLGPDTGNKVYPILTAFRYISLADFFENMEALLLAMWVVGNFIKIGVFFYASVISFTQCLNLSGYRFVVYPLAVWVVIFSIWDIPSFPHLAYYLEKLAEFEIPAVLTALPLVLLIVAAIRHKFQQSA</sequence>
<feature type="transmembrane region" description="Helical" evidence="8">
    <location>
        <begin position="147"/>
        <end position="164"/>
    </location>
</feature>
<dbReference type="Pfam" id="PF03845">
    <property type="entry name" value="Spore_permease"/>
    <property type="match status" value="1"/>
</dbReference>
<dbReference type="GO" id="GO:0009847">
    <property type="term" value="P:spore germination"/>
    <property type="evidence" value="ECO:0007669"/>
    <property type="project" value="InterPro"/>
</dbReference>